<evidence type="ECO:0000313" key="6">
    <source>
        <dbReference type="Proteomes" id="UP000606499"/>
    </source>
</evidence>
<dbReference type="RefSeq" id="WP_082397023.1">
    <property type="nucleotide sequence ID" value="NZ_JACOPL010000005.1"/>
</dbReference>
<protein>
    <submittedName>
        <fullName evidence="5">S-layer homology domain-containing protein</fullName>
    </submittedName>
</protein>
<dbReference type="InterPro" id="IPR051465">
    <property type="entry name" value="Cell_Envelope_Struct_Comp"/>
</dbReference>
<evidence type="ECO:0000256" key="1">
    <source>
        <dbReference type="ARBA" id="ARBA00022737"/>
    </source>
</evidence>
<feature type="signal peptide" evidence="3">
    <location>
        <begin position="1"/>
        <end position="26"/>
    </location>
</feature>
<dbReference type="PANTHER" id="PTHR43308:SF5">
    <property type="entry name" value="S-LAYER PROTEIN _ PEPTIDOGLYCAN ENDO-BETA-N-ACETYLGLUCOSAMINIDASE"/>
    <property type="match status" value="1"/>
</dbReference>
<feature type="chain" id="PRO_5038025099" evidence="3">
    <location>
        <begin position="27"/>
        <end position="752"/>
    </location>
</feature>
<dbReference type="AlphaFoldDB" id="A0A923LW89"/>
<name>A0A923LW89_9FIRM</name>
<reference evidence="5" key="1">
    <citation type="submission" date="2020-08" db="EMBL/GenBank/DDBJ databases">
        <title>Genome public.</title>
        <authorList>
            <person name="Liu C."/>
            <person name="Sun Q."/>
        </authorList>
    </citation>
    <scope>NUCLEOTIDE SEQUENCE</scope>
    <source>
        <strain evidence="5">NSJ-28</strain>
    </source>
</reference>
<keyword evidence="6" id="KW-1185">Reference proteome</keyword>
<evidence type="ECO:0000256" key="3">
    <source>
        <dbReference type="SAM" id="SignalP"/>
    </source>
</evidence>
<dbReference type="InterPro" id="IPR001119">
    <property type="entry name" value="SLH_dom"/>
</dbReference>
<keyword evidence="1" id="KW-0677">Repeat</keyword>
<dbReference type="PANTHER" id="PTHR43308">
    <property type="entry name" value="OUTER MEMBRANE PROTEIN ALPHA-RELATED"/>
    <property type="match status" value="1"/>
</dbReference>
<dbReference type="Pfam" id="PF18998">
    <property type="entry name" value="Flg_new_2"/>
    <property type="match status" value="1"/>
</dbReference>
<comment type="caution">
    <text evidence="5">The sequence shown here is derived from an EMBL/GenBank/DDBJ whole genome shotgun (WGS) entry which is preliminary data.</text>
</comment>
<gene>
    <name evidence="5" type="ORF">H8S45_06355</name>
</gene>
<sequence>MNGKWTQGLAGLLAAVLLMPTPAALAAEIGSVEDSPTGSASNAATVDIANGSGSKVQFEPNGEVELTDGKSASFTLVTEEGYRLENITIEIKPEAGSTVSLTLEQDMLSGADVNSGISAQVDQWPSYSNTCRLTVTAGQLTADADISISAYAPVTEYDAEIDEPEDGKTGGSGTYGNGERTTLSVTPDQGYQLKSLYLSYTVNGKTETNTVSSSGDWNGLKIAWSAADQTTVSGPLYGDLRITPSIEKIPVTHKVRIYMDDGLELDRPGSETTTVDEGDSLSVRVSTEEGYLIDQMLVQVGKTYATWTPEQSYFMVNYDRISVRESDDSVSFVLPEITDDVTIEFASTYDENNIPIKLEEGSRINIDSDVGDTVARGEDAAFTISTTSDRYSVKRITVRIGESKASADPDDETIRVGNRNYEIQDNGNGEYTLYIDNIREPVTVGATSNSSSTVSRPSLTINSSSNMKITKSVSGSRIDAGDSVRFYFTPNKNYQIDEITVKIGGSSRTVGADKAYIRVGGESYQMSRNADGVVTLYLDDIEENVTVSGRAYYSRDSVKPTGTVKLNTSSRIAFLNGYADGTFRPEANMTRAEAVVMLYRLSDVENVSNTGDIFIDVPYNMWCAGEINAFANAGIIDVTSYFHPNQYITRAEFVEMLYRLMGSPSYSRGTLRFSDVTGATNEDAIYYAVSRGWVNGYADGTFRPFSYIARSEVAALMTRLLNRTSGGSGVSYKDVPYTYWAYRYIQLASSYI</sequence>
<evidence type="ECO:0000313" key="5">
    <source>
        <dbReference type="EMBL" id="MBC5725077.1"/>
    </source>
</evidence>
<organism evidence="5 6">
    <name type="scientific">Agathobaculum faecis</name>
    <dbReference type="NCBI Taxonomy" id="2763013"/>
    <lineage>
        <taxon>Bacteria</taxon>
        <taxon>Bacillati</taxon>
        <taxon>Bacillota</taxon>
        <taxon>Clostridia</taxon>
        <taxon>Eubacteriales</taxon>
        <taxon>Butyricicoccaceae</taxon>
        <taxon>Agathobaculum</taxon>
    </lineage>
</organism>
<evidence type="ECO:0000259" key="4">
    <source>
        <dbReference type="PROSITE" id="PS51272"/>
    </source>
</evidence>
<dbReference type="EMBL" id="JACOPL010000005">
    <property type="protein sequence ID" value="MBC5725077.1"/>
    <property type="molecule type" value="Genomic_DNA"/>
</dbReference>
<keyword evidence="3" id="KW-0732">Signal</keyword>
<dbReference type="InterPro" id="IPR044060">
    <property type="entry name" value="Bacterial_rp_domain"/>
</dbReference>
<proteinExistence type="predicted"/>
<feature type="domain" description="SLH" evidence="4">
    <location>
        <begin position="549"/>
        <end position="609"/>
    </location>
</feature>
<feature type="domain" description="SLH" evidence="4">
    <location>
        <begin position="668"/>
        <end position="731"/>
    </location>
</feature>
<dbReference type="Pfam" id="PF00395">
    <property type="entry name" value="SLH"/>
    <property type="match status" value="3"/>
</dbReference>
<feature type="region of interest" description="Disordered" evidence="2">
    <location>
        <begin position="161"/>
        <end position="185"/>
    </location>
</feature>
<feature type="domain" description="SLH" evidence="4">
    <location>
        <begin position="610"/>
        <end position="667"/>
    </location>
</feature>
<accession>A0A923LW89</accession>
<evidence type="ECO:0000256" key="2">
    <source>
        <dbReference type="SAM" id="MobiDB-lite"/>
    </source>
</evidence>
<dbReference type="PROSITE" id="PS51272">
    <property type="entry name" value="SLH"/>
    <property type="match status" value="3"/>
</dbReference>
<dbReference type="Proteomes" id="UP000606499">
    <property type="component" value="Unassembled WGS sequence"/>
</dbReference>